<dbReference type="Gramene" id="RZC84236">
    <property type="protein sequence ID" value="RZC84236"/>
    <property type="gene ID" value="C5167_047022"/>
</dbReference>
<evidence type="ECO:0000313" key="1">
    <source>
        <dbReference type="EMBL" id="RZC84236.1"/>
    </source>
</evidence>
<reference evidence="1 2" key="1">
    <citation type="journal article" date="2018" name="Science">
        <title>The opium poppy genome and morphinan production.</title>
        <authorList>
            <person name="Guo L."/>
            <person name="Winzer T."/>
            <person name="Yang X."/>
            <person name="Li Y."/>
            <person name="Ning Z."/>
            <person name="He Z."/>
            <person name="Teodor R."/>
            <person name="Lu Y."/>
            <person name="Bowser T.A."/>
            <person name="Graham I.A."/>
            <person name="Ye K."/>
        </authorList>
    </citation>
    <scope>NUCLEOTIDE SEQUENCE [LARGE SCALE GENOMIC DNA]</scope>
    <source>
        <strain evidence="2">cv. HN1</strain>
        <tissue evidence="1">Leaves</tissue>
    </source>
</reference>
<gene>
    <name evidence="1" type="ORF">C5167_047022</name>
</gene>
<dbReference type="OMA" id="VQDIQKH"/>
<dbReference type="Pfam" id="PF09778">
    <property type="entry name" value="Guanylate_cyc_2"/>
    <property type="match status" value="1"/>
</dbReference>
<dbReference type="Gene3D" id="3.90.70.10">
    <property type="entry name" value="Cysteine proteinases"/>
    <property type="match status" value="1"/>
</dbReference>
<sequence length="289" mass="32583">MWPLHILINKFLKTEDGKDSIEGKETCCSLVRTYPFKQPVENQDVILPRSHFVDVPHVGQLCSWDCGLACIVMVLRTIGIDQCNIQALTELCTTTSTWDGTTNPRNFSVSSLFVWTVDLAYLLQKYSVSFSFFTVTVGANPDYSVETFYKEQLPNDQMRVDKLFQKAVESGIDIQCRSISSEELSVLILSGNYVAIALVDQDKLSRSWMDDVCVSGLCSGNSGYTGHYVVICGYDMEKDEFEIRDPASSRNCDRVSMECLEEARKSYGTDEDLLLISLEKREVGQKFSL</sequence>
<dbReference type="PANTHER" id="PTHR31400">
    <property type="entry name" value="GUANYLYL CYCLASE DOMAIN CONTAINING PROTEIN 1 GUCD1"/>
    <property type="match status" value="1"/>
</dbReference>
<evidence type="ECO:0000313" key="2">
    <source>
        <dbReference type="Proteomes" id="UP000316621"/>
    </source>
</evidence>
<dbReference type="STRING" id="3469.A0A4Y7LG79"/>
<evidence type="ECO:0008006" key="3">
    <source>
        <dbReference type="Google" id="ProtNLM"/>
    </source>
</evidence>
<dbReference type="Proteomes" id="UP000316621">
    <property type="component" value="Chromosome 11"/>
</dbReference>
<keyword evidence="2" id="KW-1185">Reference proteome</keyword>
<protein>
    <recommendedName>
        <fullName evidence="3">Guanylyl cyclase</fullName>
    </recommendedName>
</protein>
<name>A0A4Y7LG79_PAPSO</name>
<organism evidence="1 2">
    <name type="scientific">Papaver somniferum</name>
    <name type="common">Opium poppy</name>
    <dbReference type="NCBI Taxonomy" id="3469"/>
    <lineage>
        <taxon>Eukaryota</taxon>
        <taxon>Viridiplantae</taxon>
        <taxon>Streptophyta</taxon>
        <taxon>Embryophyta</taxon>
        <taxon>Tracheophyta</taxon>
        <taxon>Spermatophyta</taxon>
        <taxon>Magnoliopsida</taxon>
        <taxon>Ranunculales</taxon>
        <taxon>Papaveraceae</taxon>
        <taxon>Papaveroideae</taxon>
        <taxon>Papaver</taxon>
    </lineage>
</organism>
<dbReference type="InterPro" id="IPR018616">
    <property type="entry name" value="GUCD1"/>
</dbReference>
<dbReference type="AlphaFoldDB" id="A0A4Y7LG79"/>
<proteinExistence type="predicted"/>
<dbReference type="EMBL" id="CM010725">
    <property type="protein sequence ID" value="RZC84236.1"/>
    <property type="molecule type" value="Genomic_DNA"/>
</dbReference>
<dbReference type="PANTHER" id="PTHR31400:SF1">
    <property type="entry name" value="PROTEIN GUCD1"/>
    <property type="match status" value="1"/>
</dbReference>
<accession>A0A4Y7LG79</accession>